<dbReference type="PANTHER" id="PTHR30193:SF37">
    <property type="entry name" value="INNER MEMBRANE ABC TRANSPORTER PERMEASE PROTEIN YCJO"/>
    <property type="match status" value="1"/>
</dbReference>
<evidence type="ECO:0000256" key="7">
    <source>
        <dbReference type="RuleBase" id="RU363032"/>
    </source>
</evidence>
<reference evidence="9 10" key="1">
    <citation type="submission" date="2018-05" db="EMBL/GenBank/DDBJ databases">
        <title>The Hungate 1000. A catalogue of reference genomes from the rumen microbiome.</title>
        <authorList>
            <person name="Kelly W."/>
        </authorList>
    </citation>
    <scope>NUCLEOTIDE SEQUENCE [LARGE SCALE GENOMIC DNA]</scope>
    <source>
        <strain evidence="9 10">NLAE-zl-C242</strain>
    </source>
</reference>
<dbReference type="OrthoDB" id="367897at2"/>
<feature type="transmembrane region" description="Helical" evidence="7">
    <location>
        <begin position="262"/>
        <end position="287"/>
    </location>
</feature>
<protein>
    <submittedName>
        <fullName evidence="9">Carbohydrate ABC transporter membrane protein 1 (CUT1 family)</fullName>
    </submittedName>
</protein>
<evidence type="ECO:0000256" key="1">
    <source>
        <dbReference type="ARBA" id="ARBA00004651"/>
    </source>
</evidence>
<dbReference type="GO" id="GO:0005886">
    <property type="term" value="C:plasma membrane"/>
    <property type="evidence" value="ECO:0007669"/>
    <property type="project" value="UniProtKB-SubCell"/>
</dbReference>
<evidence type="ECO:0000256" key="3">
    <source>
        <dbReference type="ARBA" id="ARBA00022475"/>
    </source>
</evidence>
<keyword evidence="5 7" id="KW-1133">Transmembrane helix</keyword>
<dbReference type="SUPFAM" id="SSF161098">
    <property type="entry name" value="MetI-like"/>
    <property type="match status" value="1"/>
</dbReference>
<keyword evidence="4 7" id="KW-0812">Transmembrane</keyword>
<feature type="domain" description="ABC transmembrane type-1" evidence="8">
    <location>
        <begin position="71"/>
        <end position="283"/>
    </location>
</feature>
<organism evidence="9 10">
    <name type="scientific">Faecalicatena orotica</name>
    <dbReference type="NCBI Taxonomy" id="1544"/>
    <lineage>
        <taxon>Bacteria</taxon>
        <taxon>Bacillati</taxon>
        <taxon>Bacillota</taxon>
        <taxon>Clostridia</taxon>
        <taxon>Lachnospirales</taxon>
        <taxon>Lachnospiraceae</taxon>
        <taxon>Faecalicatena</taxon>
    </lineage>
</organism>
<name>A0A2Y9BFF2_9FIRM</name>
<evidence type="ECO:0000256" key="4">
    <source>
        <dbReference type="ARBA" id="ARBA00022692"/>
    </source>
</evidence>
<evidence type="ECO:0000256" key="2">
    <source>
        <dbReference type="ARBA" id="ARBA00022448"/>
    </source>
</evidence>
<sequence length="295" mass="32892">MRRAYKVKNGAPYVIMVLPALVIFVTFFILPLIYTAKYSFYNWTNFSREITFNGLENYKAIFQDSILEKGITNTLIFAFVTVTVQSLISLPVSVFLNSKLKGRNVYRAIFFAPAVLSTLVVGYLWKYLMSSSDYGFINNLLMGMGLEKVNFLGDAKIALFAIITISVWQWFGWSMVIYLGSLQSISGELYEAASVDGANGFQQFWHITIPGLAPAIKINFVTSTISGLKVFDLVLSTTNGGPAHKTETILTLMFSKFSEGNYGYASAFGIVFLIVSMIVAAVMLGIFKKWEDRLG</sequence>
<feature type="transmembrane region" description="Helical" evidence="7">
    <location>
        <begin position="157"/>
        <end position="179"/>
    </location>
</feature>
<proteinExistence type="inferred from homology"/>
<evidence type="ECO:0000256" key="6">
    <source>
        <dbReference type="ARBA" id="ARBA00023136"/>
    </source>
</evidence>
<feature type="transmembrane region" description="Helical" evidence="7">
    <location>
        <begin position="108"/>
        <end position="125"/>
    </location>
</feature>
<comment type="subcellular location">
    <subcellularLocation>
        <location evidence="1 7">Cell membrane</location>
        <topology evidence="1 7">Multi-pass membrane protein</topology>
    </subcellularLocation>
</comment>
<dbReference type="RefSeq" id="WP_109729798.1">
    <property type="nucleotide sequence ID" value="NZ_BAAACK010000007.1"/>
</dbReference>
<feature type="transmembrane region" description="Helical" evidence="7">
    <location>
        <begin position="75"/>
        <end position="96"/>
    </location>
</feature>
<evidence type="ECO:0000313" key="10">
    <source>
        <dbReference type="Proteomes" id="UP000245845"/>
    </source>
</evidence>
<dbReference type="Pfam" id="PF00528">
    <property type="entry name" value="BPD_transp_1"/>
    <property type="match status" value="1"/>
</dbReference>
<dbReference type="InterPro" id="IPR051393">
    <property type="entry name" value="ABC_transporter_permease"/>
</dbReference>
<evidence type="ECO:0000259" key="8">
    <source>
        <dbReference type="PROSITE" id="PS50928"/>
    </source>
</evidence>
<dbReference type="InterPro" id="IPR000515">
    <property type="entry name" value="MetI-like"/>
</dbReference>
<dbReference type="PROSITE" id="PS50928">
    <property type="entry name" value="ABC_TM1"/>
    <property type="match status" value="1"/>
</dbReference>
<dbReference type="PANTHER" id="PTHR30193">
    <property type="entry name" value="ABC TRANSPORTER PERMEASE PROTEIN"/>
    <property type="match status" value="1"/>
</dbReference>
<keyword evidence="2 7" id="KW-0813">Transport</keyword>
<keyword evidence="6 7" id="KW-0472">Membrane</keyword>
<dbReference type="Gene3D" id="1.10.3720.10">
    <property type="entry name" value="MetI-like"/>
    <property type="match status" value="1"/>
</dbReference>
<dbReference type="EMBL" id="QGDL01000001">
    <property type="protein sequence ID" value="PWJ32475.1"/>
    <property type="molecule type" value="Genomic_DNA"/>
</dbReference>
<comment type="similarity">
    <text evidence="7">Belongs to the binding-protein-dependent transport system permease family.</text>
</comment>
<feature type="transmembrane region" description="Helical" evidence="7">
    <location>
        <begin position="12"/>
        <end position="34"/>
    </location>
</feature>
<dbReference type="CDD" id="cd06261">
    <property type="entry name" value="TM_PBP2"/>
    <property type="match status" value="1"/>
</dbReference>
<comment type="caution">
    <text evidence="9">The sequence shown here is derived from an EMBL/GenBank/DDBJ whole genome shotgun (WGS) entry which is preliminary data.</text>
</comment>
<dbReference type="Proteomes" id="UP000245845">
    <property type="component" value="Unassembled WGS sequence"/>
</dbReference>
<accession>A0A2Y9BFF2</accession>
<dbReference type="InterPro" id="IPR035906">
    <property type="entry name" value="MetI-like_sf"/>
</dbReference>
<evidence type="ECO:0000256" key="5">
    <source>
        <dbReference type="ARBA" id="ARBA00022989"/>
    </source>
</evidence>
<keyword evidence="3" id="KW-1003">Cell membrane</keyword>
<keyword evidence="10" id="KW-1185">Reference proteome</keyword>
<gene>
    <name evidence="9" type="ORF">A8806_101766</name>
</gene>
<evidence type="ECO:0000313" key="9">
    <source>
        <dbReference type="EMBL" id="PWJ32475.1"/>
    </source>
</evidence>
<dbReference type="AlphaFoldDB" id="A0A2Y9BFF2"/>
<dbReference type="GO" id="GO:0055085">
    <property type="term" value="P:transmembrane transport"/>
    <property type="evidence" value="ECO:0007669"/>
    <property type="project" value="InterPro"/>
</dbReference>